<accession>A0ABT2I0I6</accession>
<evidence type="ECO:0000256" key="5">
    <source>
        <dbReference type="ARBA" id="ARBA00022729"/>
    </source>
</evidence>
<keyword evidence="16" id="KW-1185">Reference proteome</keyword>
<keyword evidence="8 15" id="KW-0675">Receptor</keyword>
<proteinExistence type="inferred from homology"/>
<keyword evidence="3 10" id="KW-1134">Transmembrane beta strand</keyword>
<dbReference type="PROSITE" id="PS52016">
    <property type="entry name" value="TONB_DEPENDENT_REC_3"/>
    <property type="match status" value="1"/>
</dbReference>
<keyword evidence="4 10" id="KW-0812">Transmembrane</keyword>
<sequence length="683" mass="75170">MRHSAALAASFSCLLAMPATAWADAPVEGGGESDAFTLGQIIVAAPSPQAPTISSSTLDAEAIRQFERYTLDDAVNLMPGVSSSNSGGSRNERLIFVRGFDRYQVPLSIDGIRVYLPADGRLDYGRFLTGDIAQVQVAKGYASLLDGPGAMGGAVNLVTRKPAKALEAEARGTLNLDRDADYAGYNVFALLGTRQDMWYAQASYTRNFQDHWDLPGDYSPVEGSAEDGGERGLSRSTDWRLNAKVGFTPNDTDEYSLSYTRQEGSKNAPLHVTDPVSSQRNWTWPYWNIDSIYFLSTTALGDRATLRTRVYRNGFDNLLSAYDDATQTTQSLRRAFNSWYADTAWGGSAQLDVTISEADQLSLAAHYRRDKHVEWQQSFPAGTTEPRQSSIEETYSIAAENRLTLMPDWTFVAGVSFDWRDLKRAEDYASDALIEYPLHNASAVNAQGRLSWTPDAQTALHASISSRARFPTLFERFSSRFGGAVSNPNLKAERATNFEIGAARTFGPVHAEVSVFYSKLDDAIVSFPFIYEGQSVSQSRNLGSGEYYGAEVSITARLDDMISLGGNYTYTHRDLTDPSDSAFRPTGVPAHKGFVWVDWAPVSGLHILPNADFASNRWTVNTAGTSYYRTGDYVLANLTVSYALAEGIEIGAGARNLFDEYYVLTNGFPQPGRSYFLSLGYRY</sequence>
<organism evidence="15 16">
    <name type="scientific">Novosphingobium mangrovi</name>
    <name type="common">ex Huang et al. 2023</name>
    <dbReference type="NCBI Taxonomy" id="2976432"/>
    <lineage>
        <taxon>Bacteria</taxon>
        <taxon>Pseudomonadati</taxon>
        <taxon>Pseudomonadota</taxon>
        <taxon>Alphaproteobacteria</taxon>
        <taxon>Sphingomonadales</taxon>
        <taxon>Sphingomonadaceae</taxon>
        <taxon>Novosphingobium</taxon>
    </lineage>
</organism>
<keyword evidence="7 10" id="KW-0472">Membrane</keyword>
<dbReference type="PANTHER" id="PTHR30069:SF29">
    <property type="entry name" value="HEMOGLOBIN AND HEMOGLOBIN-HAPTOGLOBIN-BINDING PROTEIN 1-RELATED"/>
    <property type="match status" value="1"/>
</dbReference>
<evidence type="ECO:0000259" key="14">
    <source>
        <dbReference type="Pfam" id="PF07715"/>
    </source>
</evidence>
<evidence type="ECO:0000256" key="6">
    <source>
        <dbReference type="ARBA" id="ARBA00023077"/>
    </source>
</evidence>
<dbReference type="InterPro" id="IPR036942">
    <property type="entry name" value="Beta-barrel_TonB_sf"/>
</dbReference>
<evidence type="ECO:0000256" key="10">
    <source>
        <dbReference type="PROSITE-ProRule" id="PRU01360"/>
    </source>
</evidence>
<keyword evidence="2 10" id="KW-0813">Transport</keyword>
<evidence type="ECO:0000256" key="7">
    <source>
        <dbReference type="ARBA" id="ARBA00023136"/>
    </source>
</evidence>
<dbReference type="Gene3D" id="2.40.170.20">
    <property type="entry name" value="TonB-dependent receptor, beta-barrel domain"/>
    <property type="match status" value="1"/>
</dbReference>
<dbReference type="SUPFAM" id="SSF56935">
    <property type="entry name" value="Porins"/>
    <property type="match status" value="1"/>
</dbReference>
<dbReference type="PANTHER" id="PTHR30069">
    <property type="entry name" value="TONB-DEPENDENT OUTER MEMBRANE RECEPTOR"/>
    <property type="match status" value="1"/>
</dbReference>
<evidence type="ECO:0000256" key="12">
    <source>
        <dbReference type="SAM" id="SignalP"/>
    </source>
</evidence>
<feature type="chain" id="PRO_5046546753" evidence="12">
    <location>
        <begin position="22"/>
        <end position="683"/>
    </location>
</feature>
<evidence type="ECO:0000256" key="11">
    <source>
        <dbReference type="RuleBase" id="RU003357"/>
    </source>
</evidence>
<dbReference type="CDD" id="cd01347">
    <property type="entry name" value="ligand_gated_channel"/>
    <property type="match status" value="1"/>
</dbReference>
<dbReference type="Pfam" id="PF00593">
    <property type="entry name" value="TonB_dep_Rec_b-barrel"/>
    <property type="match status" value="1"/>
</dbReference>
<evidence type="ECO:0000256" key="1">
    <source>
        <dbReference type="ARBA" id="ARBA00004571"/>
    </source>
</evidence>
<dbReference type="Proteomes" id="UP001165583">
    <property type="component" value="Unassembled WGS sequence"/>
</dbReference>
<comment type="similarity">
    <text evidence="10 11">Belongs to the TonB-dependent receptor family.</text>
</comment>
<feature type="domain" description="TonB-dependent receptor-like beta-barrel" evidence="13">
    <location>
        <begin position="204"/>
        <end position="657"/>
    </location>
</feature>
<evidence type="ECO:0000256" key="3">
    <source>
        <dbReference type="ARBA" id="ARBA00022452"/>
    </source>
</evidence>
<name>A0ABT2I0I6_9SPHN</name>
<dbReference type="Gene3D" id="2.170.130.10">
    <property type="entry name" value="TonB-dependent receptor, plug domain"/>
    <property type="match status" value="1"/>
</dbReference>
<dbReference type="InterPro" id="IPR037066">
    <property type="entry name" value="Plug_dom_sf"/>
</dbReference>
<protein>
    <submittedName>
        <fullName evidence="15">TonB-dependent receptor</fullName>
    </submittedName>
</protein>
<evidence type="ECO:0000256" key="9">
    <source>
        <dbReference type="ARBA" id="ARBA00023237"/>
    </source>
</evidence>
<dbReference type="InterPro" id="IPR000531">
    <property type="entry name" value="Beta-barrel_TonB"/>
</dbReference>
<gene>
    <name evidence="15" type="ORF">NZK81_02020</name>
</gene>
<feature type="domain" description="TonB-dependent receptor plug" evidence="14">
    <location>
        <begin position="52"/>
        <end position="154"/>
    </location>
</feature>
<evidence type="ECO:0000256" key="2">
    <source>
        <dbReference type="ARBA" id="ARBA00022448"/>
    </source>
</evidence>
<dbReference type="Pfam" id="PF07715">
    <property type="entry name" value="Plug"/>
    <property type="match status" value="1"/>
</dbReference>
<dbReference type="EMBL" id="JANZXA010000001">
    <property type="protein sequence ID" value="MCT2398317.1"/>
    <property type="molecule type" value="Genomic_DNA"/>
</dbReference>
<dbReference type="InterPro" id="IPR012910">
    <property type="entry name" value="Plug_dom"/>
</dbReference>
<evidence type="ECO:0000256" key="8">
    <source>
        <dbReference type="ARBA" id="ARBA00023170"/>
    </source>
</evidence>
<feature type="signal peptide" evidence="12">
    <location>
        <begin position="1"/>
        <end position="21"/>
    </location>
</feature>
<comment type="caution">
    <text evidence="15">The sequence shown here is derived from an EMBL/GenBank/DDBJ whole genome shotgun (WGS) entry which is preliminary data.</text>
</comment>
<keyword evidence="9 10" id="KW-0998">Cell outer membrane</keyword>
<comment type="subcellular location">
    <subcellularLocation>
        <location evidence="1 10">Cell outer membrane</location>
        <topology evidence="1 10">Multi-pass membrane protein</topology>
    </subcellularLocation>
</comment>
<dbReference type="InterPro" id="IPR039426">
    <property type="entry name" value="TonB-dep_rcpt-like"/>
</dbReference>
<evidence type="ECO:0000256" key="4">
    <source>
        <dbReference type="ARBA" id="ARBA00022692"/>
    </source>
</evidence>
<reference evidence="15" key="1">
    <citation type="submission" date="2022-09" db="EMBL/GenBank/DDBJ databases">
        <title>Novosphingobium sp. Nov., a polycyclic aromatic hydrocarbon-degrading bacterium isolated form mangrove sediments in HongKong.</title>
        <authorList>
            <person name="Hu Z."/>
        </authorList>
    </citation>
    <scope>NUCLEOTIDE SEQUENCE</scope>
    <source>
        <strain evidence="15">HK4-1</strain>
    </source>
</reference>
<dbReference type="RefSeq" id="WP_260043431.1">
    <property type="nucleotide sequence ID" value="NZ_JANZXA010000001.1"/>
</dbReference>
<evidence type="ECO:0000313" key="16">
    <source>
        <dbReference type="Proteomes" id="UP001165583"/>
    </source>
</evidence>
<evidence type="ECO:0000313" key="15">
    <source>
        <dbReference type="EMBL" id="MCT2398317.1"/>
    </source>
</evidence>
<keyword evidence="6 11" id="KW-0798">TonB box</keyword>
<evidence type="ECO:0000259" key="13">
    <source>
        <dbReference type="Pfam" id="PF00593"/>
    </source>
</evidence>
<keyword evidence="5 12" id="KW-0732">Signal</keyword>